<evidence type="ECO:0000313" key="1">
    <source>
        <dbReference type="EMBL" id="MDZ5001593.1"/>
    </source>
</evidence>
<sequence length="70" mass="7569">STYDRILSTRYGVGAVELINEGKFGDMVCLKDGKMSSDSLENVIGQKSKLVDPNGELVKMAKKIGISFAD</sequence>
<proteinExistence type="predicted"/>
<feature type="non-terminal residue" evidence="1">
    <location>
        <position position="1"/>
    </location>
</feature>
<dbReference type="AlphaFoldDB" id="A0AAW9IBH5"/>
<dbReference type="GO" id="GO:0003872">
    <property type="term" value="F:6-phosphofructokinase activity"/>
    <property type="evidence" value="ECO:0007669"/>
    <property type="project" value="InterPro"/>
</dbReference>
<evidence type="ECO:0000313" key="2">
    <source>
        <dbReference type="Proteomes" id="UP001291306"/>
    </source>
</evidence>
<dbReference type="Proteomes" id="UP001291306">
    <property type="component" value="Unassembled WGS sequence"/>
</dbReference>
<accession>A0AAW9IBH5</accession>
<dbReference type="InterPro" id="IPR035966">
    <property type="entry name" value="PKF_sf"/>
</dbReference>
<comment type="caution">
    <text evidence="1">The sequence shown here is derived from an EMBL/GenBank/DDBJ whole genome shotgun (WGS) entry which is preliminary data.</text>
</comment>
<protein>
    <submittedName>
        <fullName evidence="1">6-phosphofructokinase</fullName>
    </submittedName>
</protein>
<reference evidence="1" key="1">
    <citation type="submission" date="2019-11" db="EMBL/GenBank/DDBJ databases">
        <title>Characterization of Clostridium perfringens isolates from swine manure treated agricultural soils.</title>
        <authorList>
            <person name="Wushke S.T."/>
        </authorList>
    </citation>
    <scope>NUCLEOTIDE SEQUENCE</scope>
    <source>
        <strain evidence="1">X26</strain>
    </source>
</reference>
<organism evidence="1 2">
    <name type="scientific">Clostridium perfringens</name>
    <dbReference type="NCBI Taxonomy" id="1502"/>
    <lineage>
        <taxon>Bacteria</taxon>
        <taxon>Bacillati</taxon>
        <taxon>Bacillota</taxon>
        <taxon>Clostridia</taxon>
        <taxon>Eubacteriales</taxon>
        <taxon>Clostridiaceae</taxon>
        <taxon>Clostridium</taxon>
    </lineage>
</organism>
<name>A0AAW9IBH5_CLOPF</name>
<dbReference type="SUPFAM" id="SSF53784">
    <property type="entry name" value="Phosphofructokinase"/>
    <property type="match status" value="1"/>
</dbReference>
<gene>
    <name evidence="1" type="ORF">GNF79_21580</name>
</gene>
<dbReference type="Gene3D" id="3.40.50.450">
    <property type="match status" value="1"/>
</dbReference>
<dbReference type="EMBL" id="WNVC01001586">
    <property type="protein sequence ID" value="MDZ5001593.1"/>
    <property type="molecule type" value="Genomic_DNA"/>
</dbReference>